<dbReference type="SMART" id="SM00065">
    <property type="entry name" value="GAF"/>
    <property type="match status" value="2"/>
</dbReference>
<keyword evidence="4" id="KW-0808">Transferase</keyword>
<dbReference type="InterPro" id="IPR011102">
    <property type="entry name" value="Sig_transdc_His_kinase_HWE"/>
</dbReference>
<gene>
    <name evidence="11" type="ORF">GL284_04895</name>
</gene>
<dbReference type="PANTHER" id="PTHR43102">
    <property type="entry name" value="SLR1143 PROTEIN"/>
    <property type="match status" value="1"/>
</dbReference>
<dbReference type="Pfam" id="PF01590">
    <property type="entry name" value="GAF"/>
    <property type="match status" value="2"/>
</dbReference>
<keyword evidence="12" id="KW-1185">Reference proteome</keyword>
<organism evidence="11 12">
    <name type="scientific">Paracoccus shanxieyensis</name>
    <dbReference type="NCBI Taxonomy" id="2675752"/>
    <lineage>
        <taxon>Bacteria</taxon>
        <taxon>Pseudomonadati</taxon>
        <taxon>Pseudomonadota</taxon>
        <taxon>Alphaproteobacteria</taxon>
        <taxon>Rhodobacterales</taxon>
        <taxon>Paracoccaceae</taxon>
        <taxon>Paracoccus</taxon>
    </lineage>
</organism>
<feature type="domain" description="GAF" evidence="9">
    <location>
        <begin position="192"/>
        <end position="341"/>
    </location>
</feature>
<evidence type="ECO:0000256" key="3">
    <source>
        <dbReference type="ARBA" id="ARBA00022553"/>
    </source>
</evidence>
<dbReference type="SUPFAM" id="SSF55781">
    <property type="entry name" value="GAF domain-like"/>
    <property type="match status" value="2"/>
</dbReference>
<dbReference type="PANTHER" id="PTHR43102:SF2">
    <property type="entry name" value="GAF DOMAIN-CONTAINING PROTEIN"/>
    <property type="match status" value="1"/>
</dbReference>
<accession>A0A6L6IT43</accession>
<dbReference type="Pfam" id="PF07536">
    <property type="entry name" value="HWE_HK"/>
    <property type="match status" value="1"/>
</dbReference>
<dbReference type="InterPro" id="IPR003018">
    <property type="entry name" value="GAF"/>
</dbReference>
<feature type="domain" description="Signal transduction histidine kinase HWE region" evidence="10">
    <location>
        <begin position="346"/>
        <end position="425"/>
    </location>
</feature>
<reference evidence="11 12" key="1">
    <citation type="submission" date="2019-11" db="EMBL/GenBank/DDBJ databases">
        <authorList>
            <person name="Dong K."/>
        </authorList>
    </citation>
    <scope>NUCLEOTIDE SEQUENCE [LARGE SCALE GENOMIC DNA]</scope>
    <source>
        <strain evidence="11 12">DK608</strain>
    </source>
</reference>
<evidence type="ECO:0000256" key="8">
    <source>
        <dbReference type="SAM" id="Coils"/>
    </source>
</evidence>
<evidence type="ECO:0000313" key="11">
    <source>
        <dbReference type="EMBL" id="MTH63606.1"/>
    </source>
</evidence>
<keyword evidence="5" id="KW-0547">Nucleotide-binding</keyword>
<name>A0A6L6IT43_9RHOB</name>
<proteinExistence type="predicted"/>
<evidence type="ECO:0000256" key="7">
    <source>
        <dbReference type="ARBA" id="ARBA00022840"/>
    </source>
</evidence>
<evidence type="ECO:0000256" key="6">
    <source>
        <dbReference type="ARBA" id="ARBA00022777"/>
    </source>
</evidence>
<dbReference type="EMBL" id="WMII01000003">
    <property type="protein sequence ID" value="MTH63606.1"/>
    <property type="molecule type" value="Genomic_DNA"/>
</dbReference>
<dbReference type="SMART" id="SM00911">
    <property type="entry name" value="HWE_HK"/>
    <property type="match status" value="1"/>
</dbReference>
<dbReference type="Gene3D" id="3.30.565.10">
    <property type="entry name" value="Histidine kinase-like ATPase, C-terminal domain"/>
    <property type="match status" value="1"/>
</dbReference>
<evidence type="ECO:0000256" key="5">
    <source>
        <dbReference type="ARBA" id="ARBA00022741"/>
    </source>
</evidence>
<evidence type="ECO:0000256" key="1">
    <source>
        <dbReference type="ARBA" id="ARBA00000085"/>
    </source>
</evidence>
<dbReference type="GO" id="GO:0005524">
    <property type="term" value="F:ATP binding"/>
    <property type="evidence" value="ECO:0007669"/>
    <property type="project" value="UniProtKB-KW"/>
</dbReference>
<evidence type="ECO:0000259" key="9">
    <source>
        <dbReference type="SMART" id="SM00065"/>
    </source>
</evidence>
<protein>
    <recommendedName>
        <fullName evidence="2">histidine kinase</fullName>
        <ecNumber evidence="2">2.7.13.3</ecNumber>
    </recommendedName>
</protein>
<evidence type="ECO:0000313" key="12">
    <source>
        <dbReference type="Proteomes" id="UP000478740"/>
    </source>
</evidence>
<dbReference type="InterPro" id="IPR029016">
    <property type="entry name" value="GAF-like_dom_sf"/>
</dbReference>
<keyword evidence="3" id="KW-0597">Phosphoprotein</keyword>
<keyword evidence="8" id="KW-0175">Coiled coil</keyword>
<evidence type="ECO:0000256" key="4">
    <source>
        <dbReference type="ARBA" id="ARBA00022679"/>
    </source>
</evidence>
<sequence>MKDRIAKLDALQIMDTAPEPEFDNIALVAKSLLDAPVALISLVHRNRQWFKARIGFDPTETPINQSICAHALQETELLVIPDLQLDPRSRDNPLVMDAPGIRFYAGAPIIVDGTAIGSLCVIDLQPRPEGITEAQATGLTALAAQVSAQIASRQRERGLLDKAEQENASLNQALRRSAALAQLVDAIEETDELPELLRRGSGILASVIPSTRAGFGIVDVTRETVEMQPEWRADGVPSVAGMHHFRDYGSYLEDLKRGEVVIIPDVETDPRTADSADALLAIGIRLLINVPVIQAGRFSAVGFVHSDRRAELSDEDASFIRTLADRMQAAIQHKRMQEERNLLNRELIHRVKNTLALVGAVARQTFRGTDESGRVDAFLQRLQAVAVANELLTQENWEASNLHAVITRAIAISGDAQRIVLDGPEQRLGSQAAISATMLFHELLTNSMKYGALSTLEGQVSIRWQLRQDGPHPALRLVWTESGGPAVIAPENHGFGSRIIEMGLAGNGGSEVDFAPSGLVARFHADLPELGA</sequence>
<feature type="domain" description="GAF" evidence="9">
    <location>
        <begin position="17"/>
        <end position="160"/>
    </location>
</feature>
<comment type="caution">
    <text evidence="11">The sequence shown here is derived from an EMBL/GenBank/DDBJ whole genome shotgun (WGS) entry which is preliminary data.</text>
</comment>
<dbReference type="RefSeq" id="WP_155043518.1">
    <property type="nucleotide sequence ID" value="NZ_WMIH01000002.1"/>
</dbReference>
<dbReference type="EC" id="2.7.13.3" evidence="2"/>
<keyword evidence="7" id="KW-0067">ATP-binding</keyword>
<evidence type="ECO:0000259" key="10">
    <source>
        <dbReference type="SMART" id="SM00911"/>
    </source>
</evidence>
<evidence type="ECO:0000256" key="2">
    <source>
        <dbReference type="ARBA" id="ARBA00012438"/>
    </source>
</evidence>
<dbReference type="Proteomes" id="UP000478740">
    <property type="component" value="Unassembled WGS sequence"/>
</dbReference>
<dbReference type="GO" id="GO:0004673">
    <property type="term" value="F:protein histidine kinase activity"/>
    <property type="evidence" value="ECO:0007669"/>
    <property type="project" value="UniProtKB-EC"/>
</dbReference>
<dbReference type="Gene3D" id="3.30.450.40">
    <property type="match status" value="2"/>
</dbReference>
<feature type="coiled-coil region" evidence="8">
    <location>
        <begin position="153"/>
        <end position="180"/>
    </location>
</feature>
<comment type="catalytic activity">
    <reaction evidence="1">
        <text>ATP + protein L-histidine = ADP + protein N-phospho-L-histidine.</text>
        <dbReference type="EC" id="2.7.13.3"/>
    </reaction>
</comment>
<dbReference type="AlphaFoldDB" id="A0A6L6IT43"/>
<dbReference type="InterPro" id="IPR036890">
    <property type="entry name" value="HATPase_C_sf"/>
</dbReference>
<keyword evidence="6" id="KW-0418">Kinase</keyword>